<dbReference type="Proteomes" id="UP000565715">
    <property type="component" value="Unassembled WGS sequence"/>
</dbReference>
<evidence type="ECO:0000256" key="8">
    <source>
        <dbReference type="PROSITE-ProRule" id="PRU00409"/>
    </source>
</evidence>
<organism evidence="13 14">
    <name type="scientific">Nocardia speluncae</name>
    <dbReference type="NCBI Taxonomy" id="419477"/>
    <lineage>
        <taxon>Bacteria</taxon>
        <taxon>Bacillati</taxon>
        <taxon>Actinomycetota</taxon>
        <taxon>Actinomycetes</taxon>
        <taxon>Mycobacteriales</taxon>
        <taxon>Nocardiaceae</taxon>
        <taxon>Nocardia</taxon>
    </lineage>
</organism>
<dbReference type="SUPFAM" id="SSF52440">
    <property type="entry name" value="PreATP-grasp domain"/>
    <property type="match status" value="1"/>
</dbReference>
<dbReference type="InterPro" id="IPR016185">
    <property type="entry name" value="PreATP-grasp_dom_sf"/>
</dbReference>
<feature type="region of interest" description="Disordered" evidence="9">
    <location>
        <begin position="256"/>
        <end position="326"/>
    </location>
</feature>
<evidence type="ECO:0000256" key="3">
    <source>
        <dbReference type="ARBA" id="ARBA00022598"/>
    </source>
</evidence>
<dbReference type="AlphaFoldDB" id="A0A846XRZ2"/>
<dbReference type="PROSITE" id="PS50968">
    <property type="entry name" value="BIOTINYL_LIPOYL"/>
    <property type="match status" value="1"/>
</dbReference>
<dbReference type="InterPro" id="IPR011053">
    <property type="entry name" value="Single_hybrid_motif"/>
</dbReference>
<evidence type="ECO:0000256" key="7">
    <source>
        <dbReference type="ARBA" id="ARBA00048501"/>
    </source>
</evidence>
<evidence type="ECO:0000256" key="2">
    <source>
        <dbReference type="ARBA" id="ARBA00013263"/>
    </source>
</evidence>
<name>A0A846XRZ2_9NOCA</name>
<reference evidence="13 14" key="1">
    <citation type="submission" date="2020-04" db="EMBL/GenBank/DDBJ databases">
        <title>MicrobeNet Type strains.</title>
        <authorList>
            <person name="Nicholson A.C."/>
        </authorList>
    </citation>
    <scope>NUCLEOTIDE SEQUENCE [LARGE SCALE GENOMIC DNA]</scope>
    <source>
        <strain evidence="13 14">DSM 45078</strain>
    </source>
</reference>
<dbReference type="SMART" id="SM00878">
    <property type="entry name" value="Biotin_carb_C"/>
    <property type="match status" value="1"/>
</dbReference>
<feature type="domain" description="Biotin carboxylation" evidence="12">
    <location>
        <begin position="10"/>
        <end position="528"/>
    </location>
</feature>
<evidence type="ECO:0000313" key="14">
    <source>
        <dbReference type="Proteomes" id="UP000565715"/>
    </source>
</evidence>
<dbReference type="PROSITE" id="PS50975">
    <property type="entry name" value="ATP_GRASP"/>
    <property type="match status" value="1"/>
</dbReference>
<keyword evidence="3" id="KW-0436">Ligase</keyword>
<evidence type="ECO:0000256" key="1">
    <source>
        <dbReference type="ARBA" id="ARBA00001953"/>
    </source>
</evidence>
<dbReference type="CDD" id="cd06850">
    <property type="entry name" value="biotinyl_domain"/>
    <property type="match status" value="1"/>
</dbReference>
<sequence>MRPVVTDSQLITSVLVANRGEIARRVFATCRRMGLGTVAVYSDADAEAPHVAEADAAVRLPGNTPAETYLRADLIIAAAQAAGADAVHPGYGFLSENAEFARAVQTAGLVWIGPSVTAIEEMGSKVAAKKMMDAAGVPVLAELDPDEVTADQLPVLIKASAGGGGRGMRVVRTLAELPEQLAGARREAESAFGDPTVFCERYLETGRHIEVQVLADTHGTIWAVGERECSIQRRHQKVVEEAPSPLVERIDAARTGAAQTGDTAPDGPPARARLHASEDGSPDAAQGSSAEFASAWESEPVDHRDTSLTAGDRHRAPSDPAPEGGMRGRLYAAARQATAAIGYTGAGTVEFLADESGEFFFLEMNTRLQVEHPVTECTTGLDLVQLQIEIAQGDRLPAQPPAMRGHSIEVRLYAEDPAQDWQPQSGTVHRIEVPSVASEFDLLTRPGIRLDSGVADGSVVGVHYDPMLAKVISYGRTRDEAARLLAGALQRSRIHGLVTNRDLLVRVLRHPAFLAGDTDTAFFGTHGLDALAAPLVSPDAEKLSIVAAALAEAAANRAGAAVVAGAPSGWRNLASQAQRKSYESRTTGVHEIDYRFTRSGVTVEGFPELELISATPDQVVLAVPAERNGDERTATHGPVRRQFSVARHGEMVCVDSAFGPVAVRRLPRFTDPADQVATGSLLAPMPGSVIRLGAEAGSTVTAGQPILWLEAMKMEHTIAAPADGVLSAVNVEIGQQVDVGAVLAVVDPAEEGE</sequence>
<keyword evidence="4 8" id="KW-0547">Nucleotide-binding</keyword>
<dbReference type="Pfam" id="PF00289">
    <property type="entry name" value="Biotin_carb_N"/>
    <property type="match status" value="1"/>
</dbReference>
<dbReference type="InterPro" id="IPR005479">
    <property type="entry name" value="CPAse_ATP-bd"/>
</dbReference>
<dbReference type="Pfam" id="PF00364">
    <property type="entry name" value="Biotin_lipoyl"/>
    <property type="match status" value="1"/>
</dbReference>
<evidence type="ECO:0000259" key="10">
    <source>
        <dbReference type="PROSITE" id="PS50968"/>
    </source>
</evidence>
<gene>
    <name evidence="13" type="ORF">HGA13_31275</name>
</gene>
<feature type="domain" description="ATP-grasp" evidence="11">
    <location>
        <begin position="116"/>
        <end position="392"/>
    </location>
</feature>
<dbReference type="InterPro" id="IPR005482">
    <property type="entry name" value="Biotin_COase_C"/>
</dbReference>
<feature type="domain" description="Lipoyl-binding" evidence="10">
    <location>
        <begin position="672"/>
        <end position="747"/>
    </location>
</feature>
<proteinExistence type="predicted"/>
<protein>
    <recommendedName>
        <fullName evidence="2">biotin carboxylase</fullName>
        <ecNumber evidence="2">6.3.4.14</ecNumber>
    </recommendedName>
</protein>
<keyword evidence="14" id="KW-1185">Reference proteome</keyword>
<dbReference type="EC" id="6.3.4.14" evidence="2"/>
<evidence type="ECO:0000259" key="12">
    <source>
        <dbReference type="PROSITE" id="PS50979"/>
    </source>
</evidence>
<comment type="catalytic activity">
    <reaction evidence="7">
        <text>N(6)-biotinyl-L-lysyl-[protein] + hydrogencarbonate + ATP = N(6)-carboxybiotinyl-L-lysyl-[protein] + ADP + phosphate + H(+)</text>
        <dbReference type="Rhea" id="RHEA:13501"/>
        <dbReference type="Rhea" id="RHEA-COMP:10505"/>
        <dbReference type="Rhea" id="RHEA-COMP:10506"/>
        <dbReference type="ChEBI" id="CHEBI:15378"/>
        <dbReference type="ChEBI" id="CHEBI:17544"/>
        <dbReference type="ChEBI" id="CHEBI:30616"/>
        <dbReference type="ChEBI" id="CHEBI:43474"/>
        <dbReference type="ChEBI" id="CHEBI:83144"/>
        <dbReference type="ChEBI" id="CHEBI:83145"/>
        <dbReference type="ChEBI" id="CHEBI:456216"/>
        <dbReference type="EC" id="6.3.4.14"/>
    </reaction>
    <physiologicalReaction direction="left-to-right" evidence="7">
        <dbReference type="Rhea" id="RHEA:13502"/>
    </physiologicalReaction>
</comment>
<dbReference type="InterPro" id="IPR011054">
    <property type="entry name" value="Rudment_hybrid_motif"/>
</dbReference>
<dbReference type="FunFam" id="2.40.50.100:FF:000003">
    <property type="entry name" value="Acetyl-CoA carboxylase biotin carboxyl carrier protein"/>
    <property type="match status" value="1"/>
</dbReference>
<evidence type="ECO:0000256" key="4">
    <source>
        <dbReference type="ARBA" id="ARBA00022741"/>
    </source>
</evidence>
<evidence type="ECO:0000256" key="9">
    <source>
        <dbReference type="SAM" id="MobiDB-lite"/>
    </source>
</evidence>
<feature type="compositionally biased region" description="Basic and acidic residues" evidence="9">
    <location>
        <begin position="300"/>
        <end position="317"/>
    </location>
</feature>
<dbReference type="SUPFAM" id="SSF56059">
    <property type="entry name" value="Glutathione synthetase ATP-binding domain-like"/>
    <property type="match status" value="1"/>
</dbReference>
<dbReference type="EMBL" id="JAAXOO010000009">
    <property type="protein sequence ID" value="NKY37516.1"/>
    <property type="molecule type" value="Genomic_DNA"/>
</dbReference>
<dbReference type="Pfam" id="PF02785">
    <property type="entry name" value="Biotin_carb_C"/>
    <property type="match status" value="1"/>
</dbReference>
<dbReference type="FunFam" id="3.40.50.20:FF:000010">
    <property type="entry name" value="Propionyl-CoA carboxylase subunit alpha"/>
    <property type="match status" value="1"/>
</dbReference>
<dbReference type="InterPro" id="IPR011764">
    <property type="entry name" value="Biotin_carboxylation_dom"/>
</dbReference>
<dbReference type="InterPro" id="IPR011761">
    <property type="entry name" value="ATP-grasp"/>
</dbReference>
<dbReference type="Gene3D" id="3.30.470.20">
    <property type="entry name" value="ATP-grasp fold, B domain"/>
    <property type="match status" value="2"/>
</dbReference>
<keyword evidence="6" id="KW-0092">Biotin</keyword>
<keyword evidence="5 8" id="KW-0067">ATP-binding</keyword>
<dbReference type="InterPro" id="IPR000089">
    <property type="entry name" value="Biotin_lipoyl"/>
</dbReference>
<dbReference type="InterPro" id="IPR005481">
    <property type="entry name" value="BC-like_N"/>
</dbReference>
<feature type="compositionally biased region" description="Low complexity" evidence="9">
    <location>
        <begin position="288"/>
        <end position="298"/>
    </location>
</feature>
<dbReference type="PANTHER" id="PTHR18866:SF126">
    <property type="entry name" value="BIOTIN CARBOXYLASE"/>
    <property type="match status" value="1"/>
</dbReference>
<dbReference type="PANTHER" id="PTHR18866">
    <property type="entry name" value="CARBOXYLASE:PYRUVATE/ACETYL-COA/PROPIONYL-COA CARBOXYLASE"/>
    <property type="match status" value="1"/>
</dbReference>
<dbReference type="GO" id="GO:0046872">
    <property type="term" value="F:metal ion binding"/>
    <property type="evidence" value="ECO:0007669"/>
    <property type="project" value="InterPro"/>
</dbReference>
<dbReference type="Gene3D" id="2.40.50.100">
    <property type="match status" value="1"/>
</dbReference>
<dbReference type="PROSITE" id="PS00188">
    <property type="entry name" value="BIOTIN"/>
    <property type="match status" value="1"/>
</dbReference>
<dbReference type="Pfam" id="PF21139">
    <property type="entry name" value="BT_MCC_alpha"/>
    <property type="match status" value="1"/>
</dbReference>
<evidence type="ECO:0000313" key="13">
    <source>
        <dbReference type="EMBL" id="NKY37516.1"/>
    </source>
</evidence>
<dbReference type="SUPFAM" id="SSF51246">
    <property type="entry name" value="Rudiment single hybrid motif"/>
    <property type="match status" value="1"/>
</dbReference>
<dbReference type="InterPro" id="IPR001882">
    <property type="entry name" value="Biotin_BS"/>
</dbReference>
<comment type="caution">
    <text evidence="13">The sequence shown here is derived from an EMBL/GenBank/DDBJ whole genome shotgun (WGS) entry which is preliminary data.</text>
</comment>
<accession>A0A846XRZ2</accession>
<dbReference type="InterPro" id="IPR050856">
    <property type="entry name" value="Biotin_carboxylase_complex"/>
</dbReference>
<dbReference type="GO" id="GO:0004075">
    <property type="term" value="F:biotin carboxylase activity"/>
    <property type="evidence" value="ECO:0007669"/>
    <property type="project" value="UniProtKB-EC"/>
</dbReference>
<evidence type="ECO:0000259" key="11">
    <source>
        <dbReference type="PROSITE" id="PS50975"/>
    </source>
</evidence>
<dbReference type="PROSITE" id="PS00867">
    <property type="entry name" value="CPSASE_2"/>
    <property type="match status" value="1"/>
</dbReference>
<dbReference type="SUPFAM" id="SSF51230">
    <property type="entry name" value="Single hybrid motif"/>
    <property type="match status" value="1"/>
</dbReference>
<dbReference type="InterPro" id="IPR048429">
    <property type="entry name" value="MCC_alpha_BT"/>
</dbReference>
<evidence type="ECO:0000256" key="5">
    <source>
        <dbReference type="ARBA" id="ARBA00022840"/>
    </source>
</evidence>
<dbReference type="Pfam" id="PF02786">
    <property type="entry name" value="CPSase_L_D2"/>
    <property type="match status" value="2"/>
</dbReference>
<evidence type="ECO:0000256" key="6">
    <source>
        <dbReference type="ARBA" id="ARBA00023267"/>
    </source>
</evidence>
<dbReference type="GO" id="GO:0005524">
    <property type="term" value="F:ATP binding"/>
    <property type="evidence" value="ECO:0007669"/>
    <property type="project" value="UniProtKB-UniRule"/>
</dbReference>
<dbReference type="PROSITE" id="PS50979">
    <property type="entry name" value="BC"/>
    <property type="match status" value="1"/>
</dbReference>
<comment type="cofactor">
    <cofactor evidence="1">
        <name>biotin</name>
        <dbReference type="ChEBI" id="CHEBI:57586"/>
    </cofactor>
</comment>